<sequence length="66" mass="6543">MKTWILLLAAVAAVANAAAVNVEAGVESSLIGVEKRCVGGLQACSSNADCCSGACSSRLGNRCLSA</sequence>
<accession>A0ACD1HNH1</accession>
<proteinExistence type="predicted"/>
<gene>
    <name evidence="1" type="ORF">BO66DRAFT_467713</name>
</gene>
<dbReference type="Proteomes" id="UP000249661">
    <property type="component" value="Unassembled WGS sequence"/>
</dbReference>
<reference evidence="1" key="1">
    <citation type="submission" date="2018-02" db="EMBL/GenBank/DDBJ databases">
        <title>The genomes of Aspergillus section Nigri reveals drivers in fungal speciation.</title>
        <authorList>
            <consortium name="DOE Joint Genome Institute"/>
            <person name="Vesth T.C."/>
            <person name="Nybo J."/>
            <person name="Theobald S."/>
            <person name="Brandl J."/>
            <person name="Frisvad J.C."/>
            <person name="Nielsen K.F."/>
            <person name="Lyhne E.K."/>
            <person name="Kogle M.E."/>
            <person name="Kuo A."/>
            <person name="Riley R."/>
            <person name="Clum A."/>
            <person name="Nolan M."/>
            <person name="Lipzen A."/>
            <person name="Salamov A."/>
            <person name="Henrissat B."/>
            <person name="Wiebenga A."/>
            <person name="De vries R.P."/>
            <person name="Grigoriev I.V."/>
            <person name="Mortensen U.H."/>
            <person name="Andersen M.R."/>
            <person name="Baker S.E."/>
        </authorList>
    </citation>
    <scope>NUCLEOTIDE SEQUENCE</scope>
    <source>
        <strain evidence="1">CBS 121060</strain>
    </source>
</reference>
<evidence type="ECO:0000313" key="1">
    <source>
        <dbReference type="EMBL" id="RAH75120.1"/>
    </source>
</evidence>
<evidence type="ECO:0000313" key="2">
    <source>
        <dbReference type="Proteomes" id="UP000249661"/>
    </source>
</evidence>
<keyword evidence="2" id="KW-1185">Reference proteome</keyword>
<dbReference type="EMBL" id="KZ824934">
    <property type="protein sequence ID" value="RAH75120.1"/>
    <property type="molecule type" value="Genomic_DNA"/>
</dbReference>
<organism evidence="1 2">
    <name type="scientific">Aspergillus aculeatinus CBS 121060</name>
    <dbReference type="NCBI Taxonomy" id="1448322"/>
    <lineage>
        <taxon>Eukaryota</taxon>
        <taxon>Fungi</taxon>
        <taxon>Dikarya</taxon>
        <taxon>Ascomycota</taxon>
        <taxon>Pezizomycotina</taxon>
        <taxon>Eurotiomycetes</taxon>
        <taxon>Eurotiomycetidae</taxon>
        <taxon>Eurotiales</taxon>
        <taxon>Aspergillaceae</taxon>
        <taxon>Aspergillus</taxon>
        <taxon>Aspergillus subgen. Circumdati</taxon>
    </lineage>
</organism>
<name>A0ACD1HNH1_9EURO</name>
<protein>
    <submittedName>
        <fullName evidence="1">Uncharacterized protein</fullName>
    </submittedName>
</protein>